<dbReference type="InterPro" id="IPR018490">
    <property type="entry name" value="cNMP-bd_dom_sf"/>
</dbReference>
<gene>
    <name evidence="3" type="ORF">CHLRE_12g532250v5</name>
</gene>
<dbReference type="GeneID" id="5718557"/>
<dbReference type="InterPro" id="IPR000595">
    <property type="entry name" value="cNMP-bd_dom"/>
</dbReference>
<feature type="compositionally biased region" description="Gly residues" evidence="1">
    <location>
        <begin position="692"/>
        <end position="701"/>
    </location>
</feature>
<dbReference type="RefSeq" id="XP_042918678.1">
    <property type="nucleotide sequence ID" value="XM_043068583.1"/>
</dbReference>
<evidence type="ECO:0000259" key="2">
    <source>
        <dbReference type="PROSITE" id="PS50042"/>
    </source>
</evidence>
<feature type="compositionally biased region" description="Low complexity" evidence="1">
    <location>
        <begin position="1385"/>
        <end position="1396"/>
    </location>
</feature>
<evidence type="ECO:0000256" key="1">
    <source>
        <dbReference type="SAM" id="MobiDB-lite"/>
    </source>
</evidence>
<feature type="domain" description="Cyclic nucleotide-binding" evidence="2">
    <location>
        <begin position="508"/>
        <end position="583"/>
    </location>
</feature>
<dbReference type="STRING" id="3055.A0A2K3D4W7"/>
<dbReference type="Gene3D" id="2.60.120.10">
    <property type="entry name" value="Jelly Rolls"/>
    <property type="match status" value="1"/>
</dbReference>
<dbReference type="PANTHER" id="PTHR23011">
    <property type="entry name" value="CYCLIC NUCLEOTIDE-BINDING DOMAIN CONTAINING PROTEIN"/>
    <property type="match status" value="1"/>
</dbReference>
<dbReference type="Pfam" id="PF00027">
    <property type="entry name" value="cNMP_binding"/>
    <property type="match status" value="1"/>
</dbReference>
<dbReference type="KEGG" id="cre:CHLRE_12g532250v5"/>
<reference evidence="3 4" key="1">
    <citation type="journal article" date="2007" name="Science">
        <title>The Chlamydomonas genome reveals the evolution of key animal and plant functions.</title>
        <authorList>
            <person name="Merchant S.S."/>
            <person name="Prochnik S.E."/>
            <person name="Vallon O."/>
            <person name="Harris E.H."/>
            <person name="Karpowicz S.J."/>
            <person name="Witman G.B."/>
            <person name="Terry A."/>
            <person name="Salamov A."/>
            <person name="Fritz-Laylin L.K."/>
            <person name="Marechal-Drouard L."/>
            <person name="Marshall W.F."/>
            <person name="Qu L.H."/>
            <person name="Nelson D.R."/>
            <person name="Sanderfoot A.A."/>
            <person name="Spalding M.H."/>
            <person name="Kapitonov V.V."/>
            <person name="Ren Q."/>
            <person name="Ferris P."/>
            <person name="Lindquist E."/>
            <person name="Shapiro H."/>
            <person name="Lucas S.M."/>
            <person name="Grimwood J."/>
            <person name="Schmutz J."/>
            <person name="Cardol P."/>
            <person name="Cerutti H."/>
            <person name="Chanfreau G."/>
            <person name="Chen C.L."/>
            <person name="Cognat V."/>
            <person name="Croft M.T."/>
            <person name="Dent R."/>
            <person name="Dutcher S."/>
            <person name="Fernandez E."/>
            <person name="Fukuzawa H."/>
            <person name="Gonzalez-Ballester D."/>
            <person name="Gonzalez-Halphen D."/>
            <person name="Hallmann A."/>
            <person name="Hanikenne M."/>
            <person name="Hippler M."/>
            <person name="Inwood W."/>
            <person name="Jabbari K."/>
            <person name="Kalanon M."/>
            <person name="Kuras R."/>
            <person name="Lefebvre P.A."/>
            <person name="Lemaire S.D."/>
            <person name="Lobanov A.V."/>
            <person name="Lohr M."/>
            <person name="Manuell A."/>
            <person name="Meier I."/>
            <person name="Mets L."/>
            <person name="Mittag M."/>
            <person name="Mittelmeier T."/>
            <person name="Moroney J.V."/>
            <person name="Moseley J."/>
            <person name="Napoli C."/>
            <person name="Nedelcu A.M."/>
            <person name="Niyogi K."/>
            <person name="Novoselov S.V."/>
            <person name="Paulsen I.T."/>
            <person name="Pazour G."/>
            <person name="Purton S."/>
            <person name="Ral J.P."/>
            <person name="Riano-Pachon D.M."/>
            <person name="Riekhof W."/>
            <person name="Rymarquis L."/>
            <person name="Schroda M."/>
            <person name="Stern D."/>
            <person name="Umen J."/>
            <person name="Willows R."/>
            <person name="Wilson N."/>
            <person name="Zimmer S.L."/>
            <person name="Allmer J."/>
            <person name="Balk J."/>
            <person name="Bisova K."/>
            <person name="Chen C.J."/>
            <person name="Elias M."/>
            <person name="Gendler K."/>
            <person name="Hauser C."/>
            <person name="Lamb M.R."/>
            <person name="Ledford H."/>
            <person name="Long J.C."/>
            <person name="Minagawa J."/>
            <person name="Page M.D."/>
            <person name="Pan J."/>
            <person name="Pootakham W."/>
            <person name="Roje S."/>
            <person name="Rose A."/>
            <person name="Stahlberg E."/>
            <person name="Terauchi A.M."/>
            <person name="Yang P."/>
            <person name="Ball S."/>
            <person name="Bowler C."/>
            <person name="Dieckmann C.L."/>
            <person name="Gladyshev V.N."/>
            <person name="Green P."/>
            <person name="Jorgensen R."/>
            <person name="Mayfield S."/>
            <person name="Mueller-Roeber B."/>
            <person name="Rajamani S."/>
            <person name="Sayre R.T."/>
            <person name="Brokstein P."/>
            <person name="Dubchak I."/>
            <person name="Goodstein D."/>
            <person name="Hornick L."/>
            <person name="Huang Y.W."/>
            <person name="Jhaveri J."/>
            <person name="Luo Y."/>
            <person name="Martinez D."/>
            <person name="Ngau W.C."/>
            <person name="Otillar B."/>
            <person name="Poliakov A."/>
            <person name="Porter A."/>
            <person name="Szajkowski L."/>
            <person name="Werner G."/>
            <person name="Zhou K."/>
            <person name="Grigoriev I.V."/>
            <person name="Rokhsar D.S."/>
            <person name="Grossman A.R."/>
        </authorList>
    </citation>
    <scope>NUCLEOTIDE SEQUENCE [LARGE SCALE GENOMIC DNA]</scope>
    <source>
        <strain evidence="4">CC-503</strain>
    </source>
</reference>
<sequence>MCHANVGSGELLIQRGEVVSGLHIVLSGTCDVAVPHPTNPRGRAEYRVLHAGDVCGLEPLLSDDHRAAAGVTAGPAGAELAVLGYSSWADVCTRAAAGGPPAAKWAALRATLLCTLLRQHAAAAPQQRAGGSGGKSEAAQQPAAQGGTGGGPAAGRGCVKWDTEVELASVVEVDEAAAAAAAAGAGAAGAGAADAEGPYELLRQERLALLLACFTGTSLSAMPHVMLLEAARGCMLRPLQPFTPLYTVNGAHTSQAVLLAGSLQVRSLRPLGQAGSREPAARAAVGAGPACSAGAVPCSGGSGAAPAARLSAGGAASGLSDAGLASGAAASTTPGGAGAAVAATGADGEGWGEAAVGEELEELEEVDDGDDAAATTAGEMEAGDEDAVDAVVGLHAVGAGGGKAQVPAEEAQRRLTERFGPVVGSEGVGASLCELSLAAITGAKGRRPLRRSSLVTGATPALVLVIPVAALRRGYGAARSALVAARTAALLRPGAWGGLGEALRGGCLKPAELSALALAAAPARLAAGALVARQGAPIDALYLVQEGELRLLDDPDSAAQQQQHEQAAAAAQPPASAFALAAVSSSASSGAGPSAVLSSLLADPVIGSELSPLFARGREGEAAVVPGGSSAAAAATAAVTAAVAVLGGSTVGASASQVAAALKNLPSIMTVNAGGVFGAGLLGHPAGAGAGTTGSGAGGSGSLPKLLPSPPKGLPPAGIRGASMTGARPPGPASPLLLGRTGTGASSSGTSRTADGGAGSGPVATVSLSGAAPGSPSLVPHPPSLGRTSGRSAAEAAALLQKSASLKAIPTLRRSASISMPEAPGTDAGPAVGAAHASRAQQGSAATVALSSSAAAASQQNTGGSAGGAATIVKVQQGRFPATAVAAGAVRLLVLPREAIVRLAPVLGPLLMELASQHLEVLERRRAEAQDMHAKLPQVISVEGLPAAPVVRDPYAVTRRRAAERKAAVDALMHDGAPVVRPPEVLPPEQMLARPSLLLERMGFKVPKIRGLTSGTASGGESEPASGEPSPSGQLVARAGSISGALGAAGGGGGLELPLAHAGSRGSSAGIGGSPHSPHTQYRSRLSGSGVPGAPGVLGSMHLVPGPPQASSPSMRYSTAGAGPGAAGVHLPRVHAAASAGGLDNAFLYHGLHVPQTSFSSQSLGGSKQHHAQLHGAPGKRSLGGGDGPSTAPGSPSAGLPRLRVSASGVHDSPLRQRLTNAGLMDTGTPGTASPVARYSSTGVAPHPSGGGGGAPAAALLAAALGLTGGAGGAGGGSGVASRAHSFSTPGLPPHLMPQQLGSPVTGGSSHLPAPVSPLRMLGSVGSGGAAAGGGVGVAGGSGSVPCSPSDRGAPRAHASPLCAADALGHRAQAAAGADGARFPAVTSASSCSSSPPLAPQPPAGAATSSGKAVTAGACDAAAKEATAAKGAAAAAEAAAWISQLDGGRRSDSGLLWRTAVVAPAAATSTRGAGRGTPHGGAAELAAALAVLRGSGGGSGAARKG</sequence>
<accession>A0A2K3D4W7</accession>
<dbReference type="Proteomes" id="UP000006906">
    <property type="component" value="Chromosome 12"/>
</dbReference>
<dbReference type="PANTHER" id="PTHR23011:SF28">
    <property type="entry name" value="CYCLIC NUCLEOTIDE-BINDING DOMAIN CONTAINING PROTEIN"/>
    <property type="match status" value="1"/>
</dbReference>
<feature type="compositionally biased region" description="Low complexity" evidence="1">
    <location>
        <begin position="739"/>
        <end position="755"/>
    </location>
</feature>
<keyword evidence="4" id="KW-1185">Reference proteome</keyword>
<feature type="domain" description="Cyclic nucleotide-binding" evidence="2">
    <location>
        <begin position="1"/>
        <end position="68"/>
    </location>
</feature>
<feature type="compositionally biased region" description="Low complexity" evidence="1">
    <location>
        <begin position="1059"/>
        <end position="1068"/>
    </location>
</feature>
<feature type="compositionally biased region" description="Low complexity" evidence="1">
    <location>
        <begin position="1013"/>
        <end position="1036"/>
    </location>
</feature>
<dbReference type="PROSITE" id="PS50042">
    <property type="entry name" value="CNMP_BINDING_3"/>
    <property type="match status" value="2"/>
</dbReference>
<feature type="compositionally biased region" description="Polar residues" evidence="1">
    <location>
        <begin position="1300"/>
        <end position="1309"/>
    </location>
</feature>
<proteinExistence type="predicted"/>
<feature type="compositionally biased region" description="Polar residues" evidence="1">
    <location>
        <begin position="1077"/>
        <end position="1087"/>
    </location>
</feature>
<dbReference type="InParanoid" id="A0A2K3D4W7"/>
<feature type="region of interest" description="Disordered" evidence="1">
    <location>
        <begin position="1059"/>
        <end position="1090"/>
    </location>
</feature>
<dbReference type="CDD" id="cd00038">
    <property type="entry name" value="CAP_ED"/>
    <property type="match status" value="1"/>
</dbReference>
<feature type="region of interest" description="Disordered" evidence="1">
    <location>
        <begin position="1159"/>
        <end position="1254"/>
    </location>
</feature>
<dbReference type="OrthoDB" id="549625at2759"/>
<dbReference type="EMBL" id="CM008973">
    <property type="protein sequence ID" value="PNW75575.1"/>
    <property type="molecule type" value="Genomic_DNA"/>
</dbReference>
<organism evidence="3 4">
    <name type="scientific">Chlamydomonas reinhardtii</name>
    <name type="common">Chlamydomonas smithii</name>
    <dbReference type="NCBI Taxonomy" id="3055"/>
    <lineage>
        <taxon>Eukaryota</taxon>
        <taxon>Viridiplantae</taxon>
        <taxon>Chlorophyta</taxon>
        <taxon>core chlorophytes</taxon>
        <taxon>Chlorophyceae</taxon>
        <taxon>CS clade</taxon>
        <taxon>Chlamydomonadales</taxon>
        <taxon>Chlamydomonadaceae</taxon>
        <taxon>Chlamydomonas</taxon>
    </lineage>
</organism>
<dbReference type="SUPFAM" id="SSF51206">
    <property type="entry name" value="cAMP-binding domain-like"/>
    <property type="match status" value="2"/>
</dbReference>
<evidence type="ECO:0000313" key="4">
    <source>
        <dbReference type="Proteomes" id="UP000006906"/>
    </source>
</evidence>
<dbReference type="Gramene" id="PNW75575">
    <property type="protein sequence ID" value="PNW75575"/>
    <property type="gene ID" value="CHLRE_12g532250v5"/>
</dbReference>
<protein>
    <recommendedName>
        <fullName evidence="2">Cyclic nucleotide-binding domain-containing protein</fullName>
    </recommendedName>
</protein>
<feature type="region of interest" description="Disordered" evidence="1">
    <location>
        <begin position="1272"/>
        <end position="1316"/>
    </location>
</feature>
<name>A0A2K3D4W7_CHLRE</name>
<feature type="region of interest" description="Disordered" evidence="1">
    <location>
        <begin position="692"/>
        <end position="793"/>
    </location>
</feature>
<dbReference type="ExpressionAtlas" id="A0A2K3D4W7">
    <property type="expression patterns" value="baseline"/>
</dbReference>
<feature type="region of interest" description="Disordered" evidence="1">
    <location>
        <begin position="125"/>
        <end position="155"/>
    </location>
</feature>
<dbReference type="InterPro" id="IPR014710">
    <property type="entry name" value="RmlC-like_jellyroll"/>
</dbReference>
<feature type="region of interest" description="Disordered" evidence="1">
    <location>
        <begin position="819"/>
        <end position="839"/>
    </location>
</feature>
<feature type="region of interest" description="Disordered" evidence="1">
    <location>
        <begin position="1385"/>
        <end position="1410"/>
    </location>
</feature>
<feature type="region of interest" description="Disordered" evidence="1">
    <location>
        <begin position="1010"/>
        <end position="1036"/>
    </location>
</feature>
<evidence type="ECO:0000313" key="3">
    <source>
        <dbReference type="EMBL" id="PNW75575.1"/>
    </source>
</evidence>